<evidence type="ECO:0000313" key="1">
    <source>
        <dbReference type="EMBL" id="VAW35716.1"/>
    </source>
</evidence>
<sequence length="229" mass="26096">MENKTLINIIRWIIIIAMPFFLGLGMIRAVIAWDYPTFEYERIPPDQYGFLPEERLAYAHATLDYLQRPESPEEVIYLLEDLRLPNSDDPLYIESEIGHMLDVKDLVDSIRTIWWIAAVLIFAGLAYLLAQPALRSVGYRAIYQGGLATVIILAGIAIFIGVGWSIFFQQFHELLFPPGTWTFFYTDSLIRLFPEQFWFDIGVIMSVGALLLGVLVTVIGYGLVKKLGN</sequence>
<protein>
    <recommendedName>
        <fullName evidence="2">Integral membrane protein</fullName>
    </recommendedName>
</protein>
<accession>A0A3B0VTX7</accession>
<dbReference type="Pfam" id="PF07314">
    <property type="entry name" value="Lit"/>
    <property type="match status" value="1"/>
</dbReference>
<organism evidence="1">
    <name type="scientific">hydrothermal vent metagenome</name>
    <dbReference type="NCBI Taxonomy" id="652676"/>
    <lineage>
        <taxon>unclassified sequences</taxon>
        <taxon>metagenomes</taxon>
        <taxon>ecological metagenomes</taxon>
    </lineage>
</organism>
<dbReference type="NCBIfam" id="TIGR01906">
    <property type="entry name" value="integ_TIGR01906"/>
    <property type="match status" value="1"/>
</dbReference>
<reference evidence="1" key="1">
    <citation type="submission" date="2018-06" db="EMBL/GenBank/DDBJ databases">
        <authorList>
            <person name="Zhirakovskaya E."/>
        </authorList>
    </citation>
    <scope>NUCLEOTIDE SEQUENCE</scope>
</reference>
<dbReference type="InterPro" id="IPR010178">
    <property type="entry name" value="Lit"/>
</dbReference>
<dbReference type="EMBL" id="UOEU01000599">
    <property type="protein sequence ID" value="VAW35716.1"/>
    <property type="molecule type" value="Genomic_DNA"/>
</dbReference>
<proteinExistence type="predicted"/>
<dbReference type="AlphaFoldDB" id="A0A3B0VTX7"/>
<evidence type="ECO:0008006" key="2">
    <source>
        <dbReference type="Google" id="ProtNLM"/>
    </source>
</evidence>
<name>A0A3B0VTX7_9ZZZZ</name>
<gene>
    <name evidence="1" type="ORF">MNBD_CHLOROFLEXI01-399</name>
</gene>